<dbReference type="EMBL" id="LR798372">
    <property type="protein sequence ID" value="CAB5227119.1"/>
    <property type="molecule type" value="Genomic_DNA"/>
</dbReference>
<accession>A0A6J5QKQ8</accession>
<evidence type="ECO:0000313" key="2">
    <source>
        <dbReference type="EMBL" id="CAB4176265.1"/>
    </source>
</evidence>
<evidence type="ECO:0000313" key="5">
    <source>
        <dbReference type="EMBL" id="CAB4210543.1"/>
    </source>
</evidence>
<dbReference type="Pfam" id="PF13524">
    <property type="entry name" value="Glyco_trans_1_2"/>
    <property type="match status" value="1"/>
</dbReference>
<dbReference type="InterPro" id="IPR055259">
    <property type="entry name" value="YkvP/CgeB_Glyco_trans-like"/>
</dbReference>
<evidence type="ECO:0000259" key="1">
    <source>
        <dbReference type="Pfam" id="PF13524"/>
    </source>
</evidence>
<name>A0A6J5QKQ8_9CAUD</name>
<dbReference type="GO" id="GO:0016740">
    <property type="term" value="F:transferase activity"/>
    <property type="evidence" value="ECO:0007669"/>
    <property type="project" value="UniProtKB-KW"/>
</dbReference>
<sequence>MKILTIGNFGTGWDGSICDEEHIAKALEWQGHEVTRCQRGGVSFNNGNNDYDFTLIAQWDGYTEESLKYLPKPLVYWAFDYQADGQEWHERLIASSDLYLSKRIADSKYPNWQWFSQDFSPMFLNRHDQKPERDIDVLFTGSYLPWATERNETLKAVDNAFNLVIHSITPDAWIEQGFKNVFGPVMDHDLSALIARAKINISIDHMIEAGYWSDRNAQIMACGGLVLFRYIPLSEQVFKDKVVYFHNIPDCLEKIDWLLSDWGYRKMFGSQGYTFAQNNLLVSNKVKDLITIVGGIL</sequence>
<gene>
    <name evidence="3" type="ORF">UFOVP1075_46</name>
    <name evidence="4" type="ORF">UFOVP1312_38</name>
    <name evidence="5" type="ORF">UFOVP1426_20</name>
    <name evidence="6" type="ORF">UFOVP1522_3</name>
    <name evidence="2" type="ORF">UFOVP989_20</name>
</gene>
<dbReference type="EMBL" id="LR796938">
    <property type="protein sequence ID" value="CAB4176265.1"/>
    <property type="molecule type" value="Genomic_DNA"/>
</dbReference>
<keyword evidence="3" id="KW-0808">Transferase</keyword>
<dbReference type="EMBL" id="LR797263">
    <property type="protein sequence ID" value="CAB4198747.1"/>
    <property type="molecule type" value="Genomic_DNA"/>
</dbReference>
<organism evidence="3">
    <name type="scientific">uncultured Caudovirales phage</name>
    <dbReference type="NCBI Taxonomy" id="2100421"/>
    <lineage>
        <taxon>Viruses</taxon>
        <taxon>Duplodnaviria</taxon>
        <taxon>Heunggongvirae</taxon>
        <taxon>Uroviricota</taxon>
        <taxon>Caudoviricetes</taxon>
        <taxon>Peduoviridae</taxon>
        <taxon>Maltschvirus</taxon>
        <taxon>Maltschvirus maltsch</taxon>
    </lineage>
</organism>
<evidence type="ECO:0000313" key="6">
    <source>
        <dbReference type="EMBL" id="CAB5227119.1"/>
    </source>
</evidence>
<proteinExistence type="predicted"/>
<evidence type="ECO:0000313" key="4">
    <source>
        <dbReference type="EMBL" id="CAB4198747.1"/>
    </source>
</evidence>
<protein>
    <submittedName>
        <fullName evidence="3">Glycosyl transferases group 1</fullName>
    </submittedName>
</protein>
<dbReference type="EMBL" id="LR797011">
    <property type="protein sequence ID" value="CAB4181528.1"/>
    <property type="molecule type" value="Genomic_DNA"/>
</dbReference>
<evidence type="ECO:0000313" key="3">
    <source>
        <dbReference type="EMBL" id="CAB4181528.1"/>
    </source>
</evidence>
<feature type="domain" description="Spore protein YkvP/CgeB glycosyl transferase-like" evidence="1">
    <location>
        <begin position="152"/>
        <end position="289"/>
    </location>
</feature>
<reference evidence="3" key="1">
    <citation type="submission" date="2020-05" db="EMBL/GenBank/DDBJ databases">
        <authorList>
            <person name="Chiriac C."/>
            <person name="Salcher M."/>
            <person name="Ghai R."/>
            <person name="Kavagutti S V."/>
        </authorList>
    </citation>
    <scope>NUCLEOTIDE SEQUENCE</scope>
</reference>
<dbReference type="EMBL" id="LR797370">
    <property type="protein sequence ID" value="CAB4210543.1"/>
    <property type="molecule type" value="Genomic_DNA"/>
</dbReference>